<dbReference type="PANTHER" id="PTHR47349">
    <property type="entry name" value="CHROMOSOME 8, WHOLE GENOME SHOTGUN SEQUENCE"/>
    <property type="match status" value="1"/>
</dbReference>
<evidence type="ECO:0000259" key="2">
    <source>
        <dbReference type="Pfam" id="PF26147"/>
    </source>
</evidence>
<dbReference type="AlphaFoldDB" id="E0XMK5"/>
<evidence type="ECO:0000256" key="1">
    <source>
        <dbReference type="SAM" id="MobiDB-lite"/>
    </source>
</evidence>
<feature type="compositionally biased region" description="Low complexity" evidence="1">
    <location>
        <begin position="51"/>
        <end position="64"/>
    </location>
</feature>
<feature type="domain" description="YMC020W-like alpha/beta hydrolase" evidence="2">
    <location>
        <begin position="309"/>
        <end position="352"/>
    </location>
</feature>
<feature type="compositionally biased region" description="Low complexity" evidence="1">
    <location>
        <begin position="134"/>
        <end position="144"/>
    </location>
</feature>
<feature type="compositionally biased region" description="Acidic residues" evidence="1">
    <location>
        <begin position="72"/>
        <end position="84"/>
    </location>
</feature>
<evidence type="ECO:0000313" key="3">
    <source>
        <dbReference type="EMBL" id="ADM08006.1"/>
    </source>
</evidence>
<accession>E0XMK5</accession>
<organism evidence="3">
    <name type="scientific">Candida maltosa</name>
    <name type="common">Yeast</name>
    <dbReference type="NCBI Taxonomy" id="5479"/>
    <lineage>
        <taxon>Eukaryota</taxon>
        <taxon>Fungi</taxon>
        <taxon>Dikarya</taxon>
        <taxon>Ascomycota</taxon>
        <taxon>Saccharomycotina</taxon>
        <taxon>Pichiomycetes</taxon>
        <taxon>Debaryomycetaceae</taxon>
        <taxon>Candida/Lodderomyces clade</taxon>
        <taxon>Candida</taxon>
    </lineage>
</organism>
<reference evidence="3" key="1">
    <citation type="journal article" date="2010" name="PLoS ONE">
        <title>The alcohol dehydrogenase system in the xylose-fermenting yeast Candida maltosa.</title>
        <authorList>
            <person name="Lin Y."/>
            <person name="He P."/>
            <person name="Wang Q."/>
            <person name="Lu D."/>
            <person name="Li Z."/>
            <person name="Wu C."/>
            <person name="Jiang N."/>
        </authorList>
    </citation>
    <scope>NUCLEOTIDE SEQUENCE</scope>
    <source>
        <strain evidence="3">Xu316</strain>
    </source>
</reference>
<feature type="region of interest" description="Disordered" evidence="1">
    <location>
        <begin position="51"/>
        <end position="92"/>
    </location>
</feature>
<proteinExistence type="predicted"/>
<feature type="non-terminal residue" evidence="3">
    <location>
        <position position="352"/>
    </location>
</feature>
<sequence length="352" mass="40124">MANESPAEDLEPSDSTQLILRDQNDIQPVQNGIIVQQRSWFFWSSQTTTTTTIIEQPSSSTTTTDPPQIEELPPDDEPQTDEQQEQSTIERHIEDPVPSNTWWQSTMTIFTFTKNEPTEETPLLHQHVSKESTPQQHPQSQQQQGSWWNWLIGSSANNIDDLEEEDGSNISNLELYKSARMSIETSKETSHYIFHNSSDSKNTELSVFGTLTEGNPVSYNSRKRPLLPTEVLENAIIGSHHRTDSVSSTVSVATDTMNTTHTSNDKIYPLFDDNYRETTWKTKIRILSEDVICGYKSEFHLYKNTPKNILKKKNKQIKRITIIGVHSFLPNKMVRALIGQNTGNSIRFVNKA</sequence>
<dbReference type="Pfam" id="PF26147">
    <property type="entry name" value="AB_HYDROLASE_YMC0-YMC35"/>
    <property type="match status" value="1"/>
</dbReference>
<name>E0XMK5_CANMA</name>
<feature type="region of interest" description="Disordered" evidence="1">
    <location>
        <begin position="1"/>
        <end position="23"/>
    </location>
</feature>
<dbReference type="InterPro" id="IPR058934">
    <property type="entry name" value="YMC020W-like"/>
</dbReference>
<feature type="region of interest" description="Disordered" evidence="1">
    <location>
        <begin position="120"/>
        <end position="145"/>
    </location>
</feature>
<feature type="compositionally biased region" description="Acidic residues" evidence="1">
    <location>
        <begin position="1"/>
        <end position="12"/>
    </location>
</feature>
<dbReference type="PANTHER" id="PTHR47349:SF1">
    <property type="entry name" value="AER328WP"/>
    <property type="match status" value="1"/>
</dbReference>
<dbReference type="EMBL" id="GU395490">
    <property type="protein sequence ID" value="ADM08006.1"/>
    <property type="molecule type" value="Genomic_DNA"/>
</dbReference>
<protein>
    <recommendedName>
        <fullName evidence="2">YMC020W-like alpha/beta hydrolase domain-containing protein</fullName>
    </recommendedName>
</protein>
<dbReference type="InterPro" id="IPR058933">
    <property type="entry name" value="YMC020W-like_ab_hydrolase"/>
</dbReference>